<dbReference type="Proteomes" id="UP000800035">
    <property type="component" value="Unassembled WGS sequence"/>
</dbReference>
<dbReference type="AlphaFoldDB" id="A0A6A5UAX5"/>
<proteinExistence type="predicted"/>
<organism evidence="1 2">
    <name type="scientific">Byssothecium circinans</name>
    <dbReference type="NCBI Taxonomy" id="147558"/>
    <lineage>
        <taxon>Eukaryota</taxon>
        <taxon>Fungi</taxon>
        <taxon>Dikarya</taxon>
        <taxon>Ascomycota</taxon>
        <taxon>Pezizomycotina</taxon>
        <taxon>Dothideomycetes</taxon>
        <taxon>Pleosporomycetidae</taxon>
        <taxon>Pleosporales</taxon>
        <taxon>Massarineae</taxon>
        <taxon>Massarinaceae</taxon>
        <taxon>Byssothecium</taxon>
    </lineage>
</organism>
<dbReference type="EMBL" id="ML976981">
    <property type="protein sequence ID" value="KAF1961099.1"/>
    <property type="molecule type" value="Genomic_DNA"/>
</dbReference>
<sequence length="103" mass="11657">MAAHAPNALFSFSFSLPAYARMQYPYINTTLDSIAMIRLGSLSFRHDNSCCLAPLKIKQAAYLVHTYMLRSLASNATCVPPCVFSSPYAWIPRDKDRWAFKVF</sequence>
<protein>
    <submittedName>
        <fullName evidence="1">Uncharacterized protein</fullName>
    </submittedName>
</protein>
<reference evidence="1" key="1">
    <citation type="journal article" date="2020" name="Stud. Mycol.">
        <title>101 Dothideomycetes genomes: a test case for predicting lifestyles and emergence of pathogens.</title>
        <authorList>
            <person name="Haridas S."/>
            <person name="Albert R."/>
            <person name="Binder M."/>
            <person name="Bloem J."/>
            <person name="Labutti K."/>
            <person name="Salamov A."/>
            <person name="Andreopoulos B."/>
            <person name="Baker S."/>
            <person name="Barry K."/>
            <person name="Bills G."/>
            <person name="Bluhm B."/>
            <person name="Cannon C."/>
            <person name="Castanera R."/>
            <person name="Culley D."/>
            <person name="Daum C."/>
            <person name="Ezra D."/>
            <person name="Gonzalez J."/>
            <person name="Henrissat B."/>
            <person name="Kuo A."/>
            <person name="Liang C."/>
            <person name="Lipzen A."/>
            <person name="Lutzoni F."/>
            <person name="Magnuson J."/>
            <person name="Mondo S."/>
            <person name="Nolan M."/>
            <person name="Ohm R."/>
            <person name="Pangilinan J."/>
            <person name="Park H.-J."/>
            <person name="Ramirez L."/>
            <person name="Alfaro M."/>
            <person name="Sun H."/>
            <person name="Tritt A."/>
            <person name="Yoshinaga Y."/>
            <person name="Zwiers L.-H."/>
            <person name="Turgeon B."/>
            <person name="Goodwin S."/>
            <person name="Spatafora J."/>
            <person name="Crous P."/>
            <person name="Grigoriev I."/>
        </authorList>
    </citation>
    <scope>NUCLEOTIDE SEQUENCE</scope>
    <source>
        <strain evidence="1">CBS 675.92</strain>
    </source>
</reference>
<evidence type="ECO:0000313" key="1">
    <source>
        <dbReference type="EMBL" id="KAF1961099.1"/>
    </source>
</evidence>
<keyword evidence="2" id="KW-1185">Reference proteome</keyword>
<gene>
    <name evidence="1" type="ORF">CC80DRAFT_488447</name>
</gene>
<evidence type="ECO:0000313" key="2">
    <source>
        <dbReference type="Proteomes" id="UP000800035"/>
    </source>
</evidence>
<name>A0A6A5UAX5_9PLEO</name>
<accession>A0A6A5UAX5</accession>